<gene>
    <name evidence="1" type="ORF">S03H2_50806</name>
</gene>
<sequence length="79" mass="9493">GRIRPSEKIDVLDRRDFNEDLISNIDRAMIFLKQYIPLRYEMTGEPRRKEIPEIPYEALREAIIIATREQKIKSFLIFL</sequence>
<feature type="non-terminal residue" evidence="1">
    <location>
        <position position="1"/>
    </location>
</feature>
<protein>
    <submittedName>
        <fullName evidence="1">Uncharacterized protein</fullName>
    </submittedName>
</protein>
<evidence type="ECO:0000313" key="1">
    <source>
        <dbReference type="EMBL" id="GAH68271.1"/>
    </source>
</evidence>
<reference evidence="1" key="1">
    <citation type="journal article" date="2014" name="Front. Microbiol.">
        <title>High frequency of phylogenetically diverse reductive dehalogenase-homologous genes in deep subseafloor sedimentary metagenomes.</title>
        <authorList>
            <person name="Kawai M."/>
            <person name="Futagami T."/>
            <person name="Toyoda A."/>
            <person name="Takaki Y."/>
            <person name="Nishi S."/>
            <person name="Hori S."/>
            <person name="Arai W."/>
            <person name="Tsubouchi T."/>
            <person name="Morono Y."/>
            <person name="Uchiyama I."/>
            <person name="Ito T."/>
            <person name="Fujiyama A."/>
            <person name="Inagaki F."/>
            <person name="Takami H."/>
        </authorList>
    </citation>
    <scope>NUCLEOTIDE SEQUENCE</scope>
    <source>
        <strain evidence="1">Expedition CK06-06</strain>
    </source>
</reference>
<proteinExistence type="predicted"/>
<dbReference type="InterPro" id="IPR038475">
    <property type="entry name" value="RecG_C_sf"/>
</dbReference>
<dbReference type="AlphaFoldDB" id="X1HDJ6"/>
<organism evidence="1">
    <name type="scientific">marine sediment metagenome</name>
    <dbReference type="NCBI Taxonomy" id="412755"/>
    <lineage>
        <taxon>unclassified sequences</taxon>
        <taxon>metagenomes</taxon>
        <taxon>ecological metagenomes</taxon>
    </lineage>
</organism>
<accession>X1HDJ6</accession>
<dbReference type="Gene3D" id="3.30.565.60">
    <property type="match status" value="1"/>
</dbReference>
<comment type="caution">
    <text evidence="1">The sequence shown here is derived from an EMBL/GenBank/DDBJ whole genome shotgun (WGS) entry which is preliminary data.</text>
</comment>
<dbReference type="EMBL" id="BARU01032193">
    <property type="protein sequence ID" value="GAH68271.1"/>
    <property type="molecule type" value="Genomic_DNA"/>
</dbReference>
<name>X1HDJ6_9ZZZZ</name>